<dbReference type="Proteomes" id="UP000013085">
    <property type="component" value="Unassembled WGS sequence"/>
</dbReference>
<dbReference type="GO" id="GO:0043908">
    <property type="term" value="F:Ser(Gly)-tRNA(Ala) hydrolase activity"/>
    <property type="evidence" value="ECO:0007669"/>
    <property type="project" value="UniProtKB-UniRule"/>
</dbReference>
<dbReference type="GO" id="GO:0000049">
    <property type="term" value="F:tRNA binding"/>
    <property type="evidence" value="ECO:0007669"/>
    <property type="project" value="UniProtKB-UniRule"/>
</dbReference>
<dbReference type="AlphaFoldDB" id="A0A0E2HU62"/>
<protein>
    <recommendedName>
        <fullName evidence="2">D-aminoacyl-tRNA deacylase</fullName>
        <shortName evidence="2">DTD</shortName>
        <ecNumber evidence="2">3.1.1.96</ecNumber>
    </recommendedName>
    <alternativeName>
        <fullName evidence="2">Gly-tRNA(Ala) deacylase</fullName>
        <ecNumber evidence="2">3.1.1.-</ecNumber>
    </alternativeName>
</protein>
<comment type="subunit">
    <text evidence="2">Homodimer.</text>
</comment>
<keyword evidence="2" id="KW-0378">Hydrolase</keyword>
<comment type="catalytic activity">
    <reaction evidence="2">
        <text>glycyl-tRNA(Ala) + H2O = tRNA(Ala) + glycine + H(+)</text>
        <dbReference type="Rhea" id="RHEA:53744"/>
        <dbReference type="Rhea" id="RHEA-COMP:9657"/>
        <dbReference type="Rhea" id="RHEA-COMP:13640"/>
        <dbReference type="ChEBI" id="CHEBI:15377"/>
        <dbReference type="ChEBI" id="CHEBI:15378"/>
        <dbReference type="ChEBI" id="CHEBI:57305"/>
        <dbReference type="ChEBI" id="CHEBI:78442"/>
        <dbReference type="ChEBI" id="CHEBI:78522"/>
    </reaction>
</comment>
<evidence type="ECO:0000313" key="4">
    <source>
        <dbReference type="Proteomes" id="UP000013085"/>
    </source>
</evidence>
<dbReference type="GeneID" id="23114968"/>
<dbReference type="CDD" id="cd00563">
    <property type="entry name" value="Dtyr_deacylase"/>
    <property type="match status" value="1"/>
</dbReference>
<dbReference type="InterPro" id="IPR003732">
    <property type="entry name" value="Daa-tRNA_deacyls_DTD"/>
</dbReference>
<keyword evidence="2" id="KW-0820">tRNA-binding</keyword>
<dbReference type="EC" id="3.1.1.-" evidence="2"/>
<dbReference type="PATRIC" id="fig|999408.3.peg.711"/>
<organism evidence="3 4">
    <name type="scientific">[Clostridium] clostridioforme 90A8</name>
    <dbReference type="NCBI Taxonomy" id="999408"/>
    <lineage>
        <taxon>Bacteria</taxon>
        <taxon>Bacillati</taxon>
        <taxon>Bacillota</taxon>
        <taxon>Clostridia</taxon>
        <taxon>Lachnospirales</taxon>
        <taxon>Lachnospiraceae</taxon>
        <taxon>Enterocloster</taxon>
    </lineage>
</organism>
<dbReference type="GO" id="GO:0019478">
    <property type="term" value="P:D-amino acid catabolic process"/>
    <property type="evidence" value="ECO:0007669"/>
    <property type="project" value="UniProtKB-UniRule"/>
</dbReference>
<dbReference type="HAMAP" id="MF_00518">
    <property type="entry name" value="Deacylase_Dtd"/>
    <property type="match status" value="1"/>
</dbReference>
<comment type="caution">
    <text evidence="3">The sequence shown here is derived from an EMBL/GenBank/DDBJ whole genome shotgun (WGS) entry which is preliminary data.</text>
</comment>
<feature type="short sequence motif" description="Gly-cisPro motif, important for rejection of L-amino acids" evidence="2">
    <location>
        <begin position="137"/>
        <end position="138"/>
    </location>
</feature>
<comment type="function">
    <text evidence="2">An aminoacyl-tRNA editing enzyme that deacylates mischarged D-aminoacyl-tRNAs. Also deacylates mischarged glycyl-tRNA(Ala), protecting cells against glycine mischarging by AlaRS. Acts via tRNA-based rather than protein-based catalysis; rejects L-amino acids rather than detecting D-amino acids in the active site. By recycling D-aminoacyl-tRNA to D-amino acids and free tRNA molecules, this enzyme counteracts the toxicity associated with the formation of D-aminoacyl-tRNA entities in vivo and helps enforce protein L-homochirality.</text>
</comment>
<evidence type="ECO:0000256" key="2">
    <source>
        <dbReference type="HAMAP-Rule" id="MF_00518"/>
    </source>
</evidence>
<dbReference type="InterPro" id="IPR023509">
    <property type="entry name" value="DTD-like_sf"/>
</dbReference>
<comment type="subcellular location">
    <subcellularLocation>
        <location evidence="2">Cytoplasm</location>
    </subcellularLocation>
</comment>
<dbReference type="HOGENOM" id="CLU_076901_1_0_9"/>
<dbReference type="NCBIfam" id="TIGR00256">
    <property type="entry name" value="D-aminoacyl-tRNA deacylase"/>
    <property type="match status" value="1"/>
</dbReference>
<dbReference type="GeneID" id="57962471"/>
<dbReference type="GO" id="GO:0051500">
    <property type="term" value="F:D-tyrosyl-tRNA(Tyr) deacylase activity"/>
    <property type="evidence" value="ECO:0007669"/>
    <property type="project" value="TreeGrafter"/>
</dbReference>
<dbReference type="EMBL" id="AGYR01000005">
    <property type="protein sequence ID" value="ENZ19283.1"/>
    <property type="molecule type" value="Genomic_DNA"/>
</dbReference>
<evidence type="ECO:0000313" key="3">
    <source>
        <dbReference type="EMBL" id="ENZ19283.1"/>
    </source>
</evidence>
<proteinExistence type="inferred from homology"/>
<dbReference type="PANTHER" id="PTHR10472">
    <property type="entry name" value="D-TYROSYL-TRNA TYR DEACYLASE"/>
    <property type="match status" value="1"/>
</dbReference>
<dbReference type="RefSeq" id="WP_002568982.1">
    <property type="nucleotide sequence ID" value="NZ_KB850987.1"/>
</dbReference>
<dbReference type="FunFam" id="3.50.80.10:FF:000001">
    <property type="entry name" value="D-aminoacyl-tRNA deacylase"/>
    <property type="match status" value="1"/>
</dbReference>
<dbReference type="GO" id="GO:0005737">
    <property type="term" value="C:cytoplasm"/>
    <property type="evidence" value="ECO:0007669"/>
    <property type="project" value="UniProtKB-SubCell"/>
</dbReference>
<dbReference type="Gene3D" id="3.50.80.10">
    <property type="entry name" value="D-tyrosyl-tRNA(Tyr) deacylase"/>
    <property type="match status" value="1"/>
</dbReference>
<dbReference type="EC" id="3.1.1.96" evidence="2"/>
<keyword evidence="2" id="KW-0963">Cytoplasm</keyword>
<name>A0A0E2HU62_9FIRM</name>
<gene>
    <name evidence="2" type="primary">dtd</name>
    <name evidence="3" type="ORF">HMPREF1090_00667</name>
</gene>
<comment type="domain">
    <text evidence="2">A Gly-cisPro motif from one monomer fits into the active site of the other monomer to allow specific chiral rejection of L-amino acids.</text>
</comment>
<reference evidence="3 4" key="1">
    <citation type="submission" date="2013-01" db="EMBL/GenBank/DDBJ databases">
        <title>The Genome Sequence of Clostridium clostridioforme 90A8.</title>
        <authorList>
            <consortium name="The Broad Institute Genome Sequencing Platform"/>
            <person name="Earl A."/>
            <person name="Ward D."/>
            <person name="Feldgarden M."/>
            <person name="Gevers D."/>
            <person name="Courvalin P."/>
            <person name="Lambert T."/>
            <person name="Walker B."/>
            <person name="Young S.K."/>
            <person name="Zeng Q."/>
            <person name="Gargeya S."/>
            <person name="Fitzgerald M."/>
            <person name="Haas B."/>
            <person name="Abouelleil A."/>
            <person name="Alvarado L."/>
            <person name="Arachchi H.M."/>
            <person name="Berlin A.M."/>
            <person name="Chapman S.B."/>
            <person name="Dewar J."/>
            <person name="Goldberg J."/>
            <person name="Griggs A."/>
            <person name="Gujja S."/>
            <person name="Hansen M."/>
            <person name="Howarth C."/>
            <person name="Imamovic A."/>
            <person name="Larimer J."/>
            <person name="McCowan C."/>
            <person name="Murphy C."/>
            <person name="Neiman D."/>
            <person name="Pearson M."/>
            <person name="Priest M."/>
            <person name="Roberts A."/>
            <person name="Saif S."/>
            <person name="Shea T."/>
            <person name="Sisk P."/>
            <person name="Sykes S."/>
            <person name="Wortman J."/>
            <person name="Nusbaum C."/>
            <person name="Birren B."/>
        </authorList>
    </citation>
    <scope>NUCLEOTIDE SEQUENCE [LARGE SCALE GENOMIC DNA]</scope>
    <source>
        <strain evidence="3 4">90A8</strain>
    </source>
</reference>
<keyword evidence="2" id="KW-0694">RNA-binding</keyword>
<dbReference type="SUPFAM" id="SSF69500">
    <property type="entry name" value="DTD-like"/>
    <property type="match status" value="1"/>
</dbReference>
<comment type="similarity">
    <text evidence="1 2">Belongs to the DTD family.</text>
</comment>
<evidence type="ECO:0000256" key="1">
    <source>
        <dbReference type="ARBA" id="ARBA00009673"/>
    </source>
</evidence>
<dbReference type="PANTHER" id="PTHR10472:SF5">
    <property type="entry name" value="D-AMINOACYL-TRNA DEACYLASE 1"/>
    <property type="match status" value="1"/>
</dbReference>
<sequence length="151" mass="16874">MRAVVQRVTQASVTVDGELLGRIGKGFLILLGVADGDTRQMAEKMADKICRLRIFEDENGKTNLSLEDVEGELLVVSQFTLYADCRKGNRPSFIKAGAPQMAESLYKHFMERCRTHVDVVEKGRFGADMKVELLNDGPFTLMLDSQELFGE</sequence>
<dbReference type="GO" id="GO:0106026">
    <property type="term" value="F:Gly-tRNA(Ala) deacylase activity"/>
    <property type="evidence" value="ECO:0007669"/>
    <property type="project" value="UniProtKB-UniRule"/>
</dbReference>
<comment type="catalytic activity">
    <reaction evidence="2">
        <text>a D-aminoacyl-tRNA + H2O = a tRNA + a D-alpha-amino acid + H(+)</text>
        <dbReference type="Rhea" id="RHEA:13953"/>
        <dbReference type="Rhea" id="RHEA-COMP:10123"/>
        <dbReference type="Rhea" id="RHEA-COMP:10124"/>
        <dbReference type="ChEBI" id="CHEBI:15377"/>
        <dbReference type="ChEBI" id="CHEBI:15378"/>
        <dbReference type="ChEBI" id="CHEBI:59871"/>
        <dbReference type="ChEBI" id="CHEBI:78442"/>
        <dbReference type="ChEBI" id="CHEBI:79333"/>
        <dbReference type="EC" id="3.1.1.96"/>
    </reaction>
</comment>
<accession>A0A0E2HU62</accession>
<dbReference type="Pfam" id="PF02580">
    <property type="entry name" value="Tyr_Deacylase"/>
    <property type="match status" value="1"/>
</dbReference>